<gene>
    <name evidence="5" type="ORF">BFJ69_g5409</name>
</gene>
<dbReference type="EMBL" id="MRCX01000037">
    <property type="protein sequence ID" value="RKK78656.1"/>
    <property type="molecule type" value="Genomic_DNA"/>
</dbReference>
<evidence type="ECO:0000256" key="3">
    <source>
        <dbReference type="PIRSR" id="PIRSR001553-1"/>
    </source>
</evidence>
<organism evidence="5 6">
    <name type="scientific">Fusarium oxysporum</name>
    <name type="common">Fusarium vascular wilt</name>
    <dbReference type="NCBI Taxonomy" id="5507"/>
    <lineage>
        <taxon>Eukaryota</taxon>
        <taxon>Fungi</taxon>
        <taxon>Dikarya</taxon>
        <taxon>Ascomycota</taxon>
        <taxon>Pezizomycotina</taxon>
        <taxon>Sordariomycetes</taxon>
        <taxon>Hypocreomycetidae</taxon>
        <taxon>Hypocreales</taxon>
        <taxon>Nectriaceae</taxon>
        <taxon>Fusarium</taxon>
        <taxon>Fusarium oxysporum species complex</taxon>
    </lineage>
</organism>
<accession>A0A420NEG3</accession>
<comment type="caution">
    <text evidence="5">The sequence shown here is derived from an EMBL/GenBank/DDBJ whole genome shotgun (WGS) entry which is preliminary data.</text>
</comment>
<feature type="domain" description="CoA-binding" evidence="4">
    <location>
        <begin position="46"/>
        <end position="142"/>
    </location>
</feature>
<dbReference type="PIRSF" id="PIRSF001553">
    <property type="entry name" value="SucCS_alpha"/>
    <property type="match status" value="1"/>
</dbReference>
<dbReference type="UniPathway" id="UPA00223">
    <property type="reaction ID" value="UER00999"/>
</dbReference>
<dbReference type="GO" id="GO:0000166">
    <property type="term" value="F:nucleotide binding"/>
    <property type="evidence" value="ECO:0007669"/>
    <property type="project" value="UniProtKB-KW"/>
</dbReference>
<keyword evidence="1" id="KW-0436">Ligase</keyword>
<dbReference type="InterPro" id="IPR016102">
    <property type="entry name" value="Succinyl-CoA_synth-like"/>
</dbReference>
<dbReference type="VEuPathDB" id="FungiDB:FOC4_g10006631"/>
<dbReference type="InterPro" id="IPR005810">
    <property type="entry name" value="CoA_lig_alpha"/>
</dbReference>
<dbReference type="SUPFAM" id="SSF52210">
    <property type="entry name" value="Succinyl-CoA synthetase domains"/>
    <property type="match status" value="1"/>
</dbReference>
<protein>
    <recommendedName>
        <fullName evidence="4">CoA-binding domain-containing protein</fullName>
    </recommendedName>
</protein>
<dbReference type="Pfam" id="PF02629">
    <property type="entry name" value="CoA_binding"/>
    <property type="match status" value="1"/>
</dbReference>
<sequence>MQMQMLPKSHRAFAVPSFRCRAAALRHPPAPARGFHSIKGNVQNLMVNETTRVIYQGFTGKTATNNARDAIAHGTNIVGGVSPKKGGTANLDLPVFATVREAAQAVRPDASLVHVPASFAAGAIEEAIEAEIPLIVAIAEHIPVHDMLRVHEILRTQSKSRLVGPNTPGILAPGKCRIGIIPADQCAPGRVGIISRSGTMIYEAIGATLRAGQGQSLVVGLGGDSMPGTTMKEALEVLLHDSTTEAIILIGEIGGSAEVEAAELLKSFRAENGMFKPVISIISGRTAPPGRAMGHAGALLAAGELGADAKARVLQDSGARVLDHLGLLENELRAIFS</sequence>
<dbReference type="VEuPathDB" id="FungiDB:FOC1_g10001762"/>
<evidence type="ECO:0000256" key="1">
    <source>
        <dbReference type="ARBA" id="ARBA00022598"/>
    </source>
</evidence>
<dbReference type="PANTHER" id="PTHR11117">
    <property type="entry name" value="SUCCINYL-COA LIGASE SUBUNIT ALPHA"/>
    <property type="match status" value="1"/>
</dbReference>
<dbReference type="VEuPathDB" id="FungiDB:HZS61_014469"/>
<dbReference type="GO" id="GO:0004775">
    <property type="term" value="F:succinate-CoA ligase (ADP-forming) activity"/>
    <property type="evidence" value="ECO:0007669"/>
    <property type="project" value="TreeGrafter"/>
</dbReference>
<dbReference type="VEuPathDB" id="FungiDB:FOXG_04676"/>
<keyword evidence="2" id="KW-0547">Nucleotide-binding</keyword>
<dbReference type="SUPFAM" id="SSF51735">
    <property type="entry name" value="NAD(P)-binding Rossmann-fold domains"/>
    <property type="match status" value="1"/>
</dbReference>
<proteinExistence type="predicted"/>
<dbReference type="InterPro" id="IPR036291">
    <property type="entry name" value="NAD(P)-bd_dom_sf"/>
</dbReference>
<dbReference type="FunFam" id="3.40.50.720:FF:000277">
    <property type="entry name" value="Succinate--CoA ligase [ADP-forming] subunit alpha"/>
    <property type="match status" value="1"/>
</dbReference>
<dbReference type="GO" id="GO:0004776">
    <property type="term" value="F:succinate-CoA ligase (GDP-forming) activity"/>
    <property type="evidence" value="ECO:0007669"/>
    <property type="project" value="TreeGrafter"/>
</dbReference>
<dbReference type="VEuPathDB" id="FungiDB:FOIG_06505"/>
<dbReference type="GO" id="GO:0009361">
    <property type="term" value="C:succinate-CoA ligase complex (ADP-forming)"/>
    <property type="evidence" value="ECO:0007669"/>
    <property type="project" value="TreeGrafter"/>
</dbReference>
<dbReference type="GO" id="GO:0005739">
    <property type="term" value="C:mitochondrion"/>
    <property type="evidence" value="ECO:0007669"/>
    <property type="project" value="TreeGrafter"/>
</dbReference>
<dbReference type="PANTHER" id="PTHR11117:SF6">
    <property type="entry name" value="SYNTHETASE SUBUNIT ALPHA, PUTATIVE (AFU_ORTHOLOGUE AFUA_1G10830)-RELATED"/>
    <property type="match status" value="1"/>
</dbReference>
<dbReference type="SMART" id="SM00881">
    <property type="entry name" value="CoA_binding"/>
    <property type="match status" value="1"/>
</dbReference>
<feature type="active site" description="Tele-phosphohistidine intermediate" evidence="3">
    <location>
        <position position="295"/>
    </location>
</feature>
<dbReference type="InterPro" id="IPR003781">
    <property type="entry name" value="CoA-bd"/>
</dbReference>
<dbReference type="AlphaFoldDB" id="A0A420NEG3"/>
<dbReference type="Proteomes" id="UP000285084">
    <property type="component" value="Unassembled WGS sequence"/>
</dbReference>
<evidence type="ECO:0000256" key="2">
    <source>
        <dbReference type="ARBA" id="ARBA00022741"/>
    </source>
</evidence>
<dbReference type="Gene3D" id="3.40.50.720">
    <property type="entry name" value="NAD(P)-binding Rossmann-like Domain"/>
    <property type="match status" value="1"/>
</dbReference>
<dbReference type="InterPro" id="IPR005811">
    <property type="entry name" value="SUCC_ACL_C"/>
</dbReference>
<evidence type="ECO:0000313" key="6">
    <source>
        <dbReference type="Proteomes" id="UP000285084"/>
    </source>
</evidence>
<dbReference type="GO" id="GO:0006099">
    <property type="term" value="P:tricarboxylic acid cycle"/>
    <property type="evidence" value="ECO:0007669"/>
    <property type="project" value="UniProtKB-UniPathway"/>
</dbReference>
<dbReference type="PRINTS" id="PR01798">
    <property type="entry name" value="SCOASYNTHASE"/>
</dbReference>
<evidence type="ECO:0000259" key="4">
    <source>
        <dbReference type="SMART" id="SM00881"/>
    </source>
</evidence>
<dbReference type="VEuPathDB" id="FungiDB:FOMG_02413"/>
<reference evidence="5 6" key="1">
    <citation type="journal article" date="2018" name="Sci. Rep.">
        <title>Characterisation of pathogen-specific regions and novel effector candidates in Fusarium oxysporum f. sp. cepae.</title>
        <authorList>
            <person name="Armitage A.D."/>
            <person name="Taylor A."/>
            <person name="Sobczyk M.K."/>
            <person name="Baxter L."/>
            <person name="Greenfield B.P."/>
            <person name="Bates H.J."/>
            <person name="Wilson F."/>
            <person name="Jackson A.C."/>
            <person name="Ott S."/>
            <person name="Harrison R.J."/>
            <person name="Clarkson J.P."/>
        </authorList>
    </citation>
    <scope>NUCLEOTIDE SEQUENCE [LARGE SCALE GENOMIC DNA]</scope>
    <source>
        <strain evidence="5 6">Fo_A13</strain>
    </source>
</reference>
<dbReference type="Pfam" id="PF00549">
    <property type="entry name" value="Ligase_CoA"/>
    <property type="match status" value="1"/>
</dbReference>
<dbReference type="VEuPathDB" id="FungiDB:FOZG_02326"/>
<dbReference type="Gene3D" id="3.40.50.261">
    <property type="entry name" value="Succinyl-CoA synthetase domains"/>
    <property type="match status" value="1"/>
</dbReference>
<name>A0A420NEG3_FUSOX</name>
<evidence type="ECO:0000313" key="5">
    <source>
        <dbReference type="EMBL" id="RKK78656.1"/>
    </source>
</evidence>